<gene>
    <name evidence="1" type="ORF">BV25DRAFT_847610</name>
</gene>
<protein>
    <submittedName>
        <fullName evidence="1">Uncharacterized protein</fullName>
    </submittedName>
</protein>
<name>A0ACB8TGU9_9AGAM</name>
<sequence>MLRSSDRVYKDVMANVLSIFADMFSLPQPPVVEDASRAGSDFKNGLPVVTLSEDSRTLYSVLAVISPIDARLPTTLDDAAPLLVVCQKYEMDDTVASIRQLVGWGKEAKTAFCEYALATRYRLRRETQEAARQTLQSPMLLDAFGEHLRHITNSALYYLADYRTRCTLAVSGCITYTVWTSAPADMSVGAMIEEGASGACADLVLSGLGKLETPRWFRDHFEKVAHNVLCGETSPILDFEAQADALEHALAEQSQVRALWSSHRPREWIRVSVDHAVRDQDGDRKG</sequence>
<keyword evidence="2" id="KW-1185">Reference proteome</keyword>
<organism evidence="1 2">
    <name type="scientific">Artomyces pyxidatus</name>
    <dbReference type="NCBI Taxonomy" id="48021"/>
    <lineage>
        <taxon>Eukaryota</taxon>
        <taxon>Fungi</taxon>
        <taxon>Dikarya</taxon>
        <taxon>Basidiomycota</taxon>
        <taxon>Agaricomycotina</taxon>
        <taxon>Agaricomycetes</taxon>
        <taxon>Russulales</taxon>
        <taxon>Auriscalpiaceae</taxon>
        <taxon>Artomyces</taxon>
    </lineage>
</organism>
<proteinExistence type="predicted"/>
<evidence type="ECO:0000313" key="2">
    <source>
        <dbReference type="Proteomes" id="UP000814140"/>
    </source>
</evidence>
<dbReference type="Proteomes" id="UP000814140">
    <property type="component" value="Unassembled WGS sequence"/>
</dbReference>
<reference evidence="1" key="2">
    <citation type="journal article" date="2022" name="New Phytol.">
        <title>Evolutionary transition to the ectomycorrhizal habit in the genomes of a hyperdiverse lineage of mushroom-forming fungi.</title>
        <authorList>
            <person name="Looney B."/>
            <person name="Miyauchi S."/>
            <person name="Morin E."/>
            <person name="Drula E."/>
            <person name="Courty P.E."/>
            <person name="Kohler A."/>
            <person name="Kuo A."/>
            <person name="LaButti K."/>
            <person name="Pangilinan J."/>
            <person name="Lipzen A."/>
            <person name="Riley R."/>
            <person name="Andreopoulos W."/>
            <person name="He G."/>
            <person name="Johnson J."/>
            <person name="Nolan M."/>
            <person name="Tritt A."/>
            <person name="Barry K.W."/>
            <person name="Grigoriev I.V."/>
            <person name="Nagy L.G."/>
            <person name="Hibbett D."/>
            <person name="Henrissat B."/>
            <person name="Matheny P.B."/>
            <person name="Labbe J."/>
            <person name="Martin F.M."/>
        </authorList>
    </citation>
    <scope>NUCLEOTIDE SEQUENCE</scope>
    <source>
        <strain evidence="1">HHB10654</strain>
    </source>
</reference>
<reference evidence="1" key="1">
    <citation type="submission" date="2021-03" db="EMBL/GenBank/DDBJ databases">
        <authorList>
            <consortium name="DOE Joint Genome Institute"/>
            <person name="Ahrendt S."/>
            <person name="Looney B.P."/>
            <person name="Miyauchi S."/>
            <person name="Morin E."/>
            <person name="Drula E."/>
            <person name="Courty P.E."/>
            <person name="Chicoki N."/>
            <person name="Fauchery L."/>
            <person name="Kohler A."/>
            <person name="Kuo A."/>
            <person name="Labutti K."/>
            <person name="Pangilinan J."/>
            <person name="Lipzen A."/>
            <person name="Riley R."/>
            <person name="Andreopoulos W."/>
            <person name="He G."/>
            <person name="Johnson J."/>
            <person name="Barry K.W."/>
            <person name="Grigoriev I.V."/>
            <person name="Nagy L."/>
            <person name="Hibbett D."/>
            <person name="Henrissat B."/>
            <person name="Matheny P.B."/>
            <person name="Labbe J."/>
            <person name="Martin F."/>
        </authorList>
    </citation>
    <scope>NUCLEOTIDE SEQUENCE</scope>
    <source>
        <strain evidence="1">HHB10654</strain>
    </source>
</reference>
<accession>A0ACB8TGU9</accession>
<dbReference type="EMBL" id="MU277189">
    <property type="protein sequence ID" value="KAI0067661.1"/>
    <property type="molecule type" value="Genomic_DNA"/>
</dbReference>
<comment type="caution">
    <text evidence="1">The sequence shown here is derived from an EMBL/GenBank/DDBJ whole genome shotgun (WGS) entry which is preliminary data.</text>
</comment>
<evidence type="ECO:0000313" key="1">
    <source>
        <dbReference type="EMBL" id="KAI0067661.1"/>
    </source>
</evidence>